<dbReference type="OrthoDB" id="5871653at2759"/>
<keyword evidence="4" id="KW-1185">Reference proteome</keyword>
<feature type="compositionally biased region" description="Basic and acidic residues" evidence="2">
    <location>
        <begin position="846"/>
        <end position="857"/>
    </location>
</feature>
<evidence type="ECO:0000256" key="1">
    <source>
        <dbReference type="SAM" id="Coils"/>
    </source>
</evidence>
<feature type="compositionally biased region" description="Low complexity" evidence="2">
    <location>
        <begin position="1"/>
        <end position="19"/>
    </location>
</feature>
<keyword evidence="1" id="KW-0175">Coiled coil</keyword>
<evidence type="ECO:0000313" key="3">
    <source>
        <dbReference type="EMBL" id="KIH64538.1"/>
    </source>
</evidence>
<dbReference type="Proteomes" id="UP000054047">
    <property type="component" value="Unassembled WGS sequence"/>
</dbReference>
<gene>
    <name evidence="3" type="ORF">ANCDUO_05150</name>
</gene>
<name>A0A0C2D4T5_9BILA</name>
<feature type="compositionally biased region" description="Basic and acidic residues" evidence="2">
    <location>
        <begin position="20"/>
        <end position="35"/>
    </location>
</feature>
<feature type="region of interest" description="Disordered" evidence="2">
    <location>
        <begin position="828"/>
        <end position="901"/>
    </location>
</feature>
<feature type="region of interest" description="Disordered" evidence="2">
    <location>
        <begin position="1"/>
        <end position="35"/>
    </location>
</feature>
<sequence>MSARSRTSRALAALSSPALAERHHNSDRESVVDDLRRPESAEFLQRPVMTMSGVENCETEAESQQMQEAEGTRVRATQVCEQTRKSIKHVELTVLAEVAKHWRASDEKRERIEQVAHEAIEEALEHLGRTRSVLMDSVEKLEGFSRITSCLGCRVPSDLVVKLQRLISKQWDRSSVAELEQSVKEKQRQIAVLQEANSRMEAELEQMQRKYAEQQRELVRLRTEREPAKSSAGEVKKVPGEDRINACEASQAWQALEEIRVALCDGNSRFQSGHVLLPERPIWTSQQWKHTSTRPSPSEKQGQLRSIPSESDSELRSVRSCGLGDGGSDNEGFRQYLKYVALPEVGVYDGESKEYTFSNFLDMFSLKYPSDQWSDEELRAIFKAKLGGKARAQFEALPRVKKEGSFKALVEAMRAKCKGEQRTKRIVALGKLNELGKTDEQSVADFCIELERLAQKAYPELDEMSLATTRANLLYEQLVAWPESYHLLETLETGGDRMYDALKETAPRVERRRITLENANWLGSKGVEKGHTRRRNSREAHDDNVACETVPEKQNANGVSVQETKDVSSPGDARPIRCFKCNGYRLAKKHRRRTSRPKYERNRNTDLEPESSVKTAKWCGAVVAKRTYVAPKVTETSKVTHAKNDRKQPAAAAVYGCEESVLPEEEDRRVMRESMTQTPSEWLNLLERRDKLKCVGYTTTDIPIAPKIKRKWRVRKGVKGVFNFRSKADGAFFRDENKCMAVNSGLHSTHVSHPSDGPCSAVDGGPGNALEGCRRSSSNFARNVIPLLLHPTLRCGGVLEAVRGLSDPAASDFYGYLKQVFSASKANHMEGGEPKDRPGKPAKNPPDLHGEPADRDGGISNRRLRRTQLNGRRSQFKPAGILERLQMIQSRGPTLPRGRAS</sequence>
<feature type="compositionally biased region" description="Polar residues" evidence="2">
    <location>
        <begin position="286"/>
        <end position="310"/>
    </location>
</feature>
<dbReference type="AlphaFoldDB" id="A0A0C2D4T5"/>
<feature type="region of interest" description="Disordered" evidence="2">
    <location>
        <begin position="589"/>
        <end position="611"/>
    </location>
</feature>
<accession>A0A0C2D4T5</accession>
<proteinExistence type="predicted"/>
<organism evidence="3 4">
    <name type="scientific">Ancylostoma duodenale</name>
    <dbReference type="NCBI Taxonomy" id="51022"/>
    <lineage>
        <taxon>Eukaryota</taxon>
        <taxon>Metazoa</taxon>
        <taxon>Ecdysozoa</taxon>
        <taxon>Nematoda</taxon>
        <taxon>Chromadorea</taxon>
        <taxon>Rhabditida</taxon>
        <taxon>Rhabditina</taxon>
        <taxon>Rhabditomorpha</taxon>
        <taxon>Strongyloidea</taxon>
        <taxon>Ancylostomatidae</taxon>
        <taxon>Ancylostomatinae</taxon>
        <taxon>Ancylostoma</taxon>
    </lineage>
</organism>
<protein>
    <submittedName>
        <fullName evidence="3">Uncharacterized protein</fullName>
    </submittedName>
</protein>
<feature type="compositionally biased region" description="Basic and acidic residues" evidence="2">
    <location>
        <begin position="828"/>
        <end position="839"/>
    </location>
</feature>
<feature type="coiled-coil region" evidence="1">
    <location>
        <begin position="176"/>
        <end position="224"/>
    </location>
</feature>
<reference evidence="3 4" key="1">
    <citation type="submission" date="2013-12" db="EMBL/GenBank/DDBJ databases">
        <title>Draft genome of the parsitic nematode Ancylostoma duodenale.</title>
        <authorList>
            <person name="Mitreva M."/>
        </authorList>
    </citation>
    <scope>NUCLEOTIDE SEQUENCE [LARGE SCALE GENOMIC DNA]</scope>
    <source>
        <strain evidence="3 4">Zhejiang</strain>
    </source>
</reference>
<feature type="region of interest" description="Disordered" evidence="2">
    <location>
        <begin position="286"/>
        <end position="323"/>
    </location>
</feature>
<evidence type="ECO:0000256" key="2">
    <source>
        <dbReference type="SAM" id="MobiDB-lite"/>
    </source>
</evidence>
<feature type="compositionally biased region" description="Basic and acidic residues" evidence="2">
    <location>
        <begin position="597"/>
        <end position="606"/>
    </location>
</feature>
<dbReference type="EMBL" id="KN728004">
    <property type="protein sequence ID" value="KIH64538.1"/>
    <property type="molecule type" value="Genomic_DNA"/>
</dbReference>
<evidence type="ECO:0000313" key="4">
    <source>
        <dbReference type="Proteomes" id="UP000054047"/>
    </source>
</evidence>